<feature type="chain" id="PRO_5037382223" evidence="5">
    <location>
        <begin position="23"/>
        <end position="386"/>
    </location>
</feature>
<evidence type="ECO:0000256" key="4">
    <source>
        <dbReference type="ARBA" id="ARBA00022970"/>
    </source>
</evidence>
<keyword evidence="4" id="KW-0029">Amino-acid transport</keyword>
<evidence type="ECO:0000313" key="7">
    <source>
        <dbReference type="EMBL" id="MBL0373416.1"/>
    </source>
</evidence>
<evidence type="ECO:0000256" key="3">
    <source>
        <dbReference type="ARBA" id="ARBA00022729"/>
    </source>
</evidence>
<evidence type="ECO:0000259" key="6">
    <source>
        <dbReference type="Pfam" id="PF13458"/>
    </source>
</evidence>
<keyword evidence="8" id="KW-1185">Reference proteome</keyword>
<dbReference type="RefSeq" id="WP_201659860.1">
    <property type="nucleotide sequence ID" value="NZ_JAEQNC010000008.1"/>
</dbReference>
<comment type="caution">
    <text evidence="7">The sequence shown here is derived from an EMBL/GenBank/DDBJ whole genome shotgun (WGS) entry which is preliminary data.</text>
</comment>
<keyword evidence="3 5" id="KW-0732">Signal</keyword>
<protein>
    <submittedName>
        <fullName evidence="7">ABC transporter substrate-binding protein</fullName>
    </submittedName>
</protein>
<feature type="domain" description="Leucine-binding protein" evidence="6">
    <location>
        <begin position="31"/>
        <end position="365"/>
    </location>
</feature>
<dbReference type="PRINTS" id="PR00337">
    <property type="entry name" value="LEUILEVALBP"/>
</dbReference>
<gene>
    <name evidence="7" type="ORF">JJB09_15370</name>
</gene>
<dbReference type="Gene3D" id="3.40.50.2300">
    <property type="match status" value="2"/>
</dbReference>
<dbReference type="Proteomes" id="UP000633219">
    <property type="component" value="Unassembled WGS sequence"/>
</dbReference>
<dbReference type="InterPro" id="IPR051010">
    <property type="entry name" value="BCAA_transport"/>
</dbReference>
<evidence type="ECO:0000256" key="1">
    <source>
        <dbReference type="ARBA" id="ARBA00010062"/>
    </source>
</evidence>
<accession>A0A937CN55</accession>
<dbReference type="PANTHER" id="PTHR30483:SF6">
    <property type="entry name" value="PERIPLASMIC BINDING PROTEIN OF ABC TRANSPORTER FOR NATURAL AMINO ACIDS"/>
    <property type="match status" value="1"/>
</dbReference>
<reference evidence="7" key="1">
    <citation type="submission" date="2021-01" db="EMBL/GenBank/DDBJ databases">
        <title>Rhizobium sp. strain KVB221 16S ribosomal RNA gene Genome sequencing and assembly.</title>
        <authorList>
            <person name="Kang M."/>
        </authorList>
    </citation>
    <scope>NUCLEOTIDE SEQUENCE</scope>
    <source>
        <strain evidence="7">KVB221</strain>
    </source>
</reference>
<dbReference type="AlphaFoldDB" id="A0A937CN55"/>
<organism evidence="7 8">
    <name type="scientific">Rhizobium setariae</name>
    <dbReference type="NCBI Taxonomy" id="2801340"/>
    <lineage>
        <taxon>Bacteria</taxon>
        <taxon>Pseudomonadati</taxon>
        <taxon>Pseudomonadota</taxon>
        <taxon>Alphaproteobacteria</taxon>
        <taxon>Hyphomicrobiales</taxon>
        <taxon>Rhizobiaceae</taxon>
        <taxon>Rhizobium/Agrobacterium group</taxon>
        <taxon>Rhizobium</taxon>
    </lineage>
</organism>
<evidence type="ECO:0000256" key="5">
    <source>
        <dbReference type="SAM" id="SignalP"/>
    </source>
</evidence>
<feature type="signal peptide" evidence="5">
    <location>
        <begin position="1"/>
        <end position="22"/>
    </location>
</feature>
<dbReference type="Pfam" id="PF13458">
    <property type="entry name" value="Peripla_BP_6"/>
    <property type="match status" value="1"/>
</dbReference>
<comment type="similarity">
    <text evidence="1">Belongs to the leucine-binding protein family.</text>
</comment>
<evidence type="ECO:0000256" key="2">
    <source>
        <dbReference type="ARBA" id="ARBA00022448"/>
    </source>
</evidence>
<dbReference type="GO" id="GO:0006865">
    <property type="term" value="P:amino acid transport"/>
    <property type="evidence" value="ECO:0007669"/>
    <property type="project" value="UniProtKB-KW"/>
</dbReference>
<dbReference type="PANTHER" id="PTHR30483">
    <property type="entry name" value="LEUCINE-SPECIFIC-BINDING PROTEIN"/>
    <property type="match status" value="1"/>
</dbReference>
<dbReference type="InterPro" id="IPR000709">
    <property type="entry name" value="Leu_Ile_Val-bd"/>
</dbReference>
<keyword evidence="2" id="KW-0813">Transport</keyword>
<sequence>MKKLFVLAAVFCAGSYATTSHAAFDCKDGAVTIGVARAKTGGFAFFDVAGARGLEVGIDEINAAGGIEGCEIKLIQGDTQSNPAMTGQVADELIKQGAQLIIAPSDFDAGVGASIAAQASGLFSISPEASSVAWTQAVQPNFFVGGMTEGDLGATIGGFANKKGWEGAYIVTNTAYSFFTEQEKVFRTVYKGKIVGQDAVNEDTSDYSAVVSKIRSAGDEVKVIFLNDYFPHVGTFLKQARAAGIKAAVVGNGTFSSTTLPQVVGADGLQDVYYVASAYYEGKDINPALKRMIDAYQTKFGTFPENTNAIVSYYAAYILADALKTAGSTDASALTKAVLAQKDLKLPGAIYYGWADRYPSVSATVVGFDASGAFKEVELLDPRSFK</sequence>
<dbReference type="InterPro" id="IPR028081">
    <property type="entry name" value="Leu-bd"/>
</dbReference>
<dbReference type="InterPro" id="IPR028082">
    <property type="entry name" value="Peripla_BP_I"/>
</dbReference>
<name>A0A937CN55_9HYPH</name>
<evidence type="ECO:0000313" key="8">
    <source>
        <dbReference type="Proteomes" id="UP000633219"/>
    </source>
</evidence>
<proteinExistence type="inferred from homology"/>
<dbReference type="EMBL" id="JAEQNC010000008">
    <property type="protein sequence ID" value="MBL0373416.1"/>
    <property type="molecule type" value="Genomic_DNA"/>
</dbReference>
<dbReference type="SUPFAM" id="SSF53822">
    <property type="entry name" value="Periplasmic binding protein-like I"/>
    <property type="match status" value="1"/>
</dbReference>